<dbReference type="InterPro" id="IPR012675">
    <property type="entry name" value="Beta-grasp_dom_sf"/>
</dbReference>
<proteinExistence type="predicted"/>
<dbReference type="Proteomes" id="UP000198656">
    <property type="component" value="Unassembled WGS sequence"/>
</dbReference>
<evidence type="ECO:0000313" key="2">
    <source>
        <dbReference type="Proteomes" id="UP000198656"/>
    </source>
</evidence>
<keyword evidence="2" id="KW-1185">Reference proteome</keyword>
<protein>
    <submittedName>
        <fullName evidence="1">Sulfur carrier protein</fullName>
    </submittedName>
</protein>
<evidence type="ECO:0000313" key="1">
    <source>
        <dbReference type="EMBL" id="SDH36194.1"/>
    </source>
</evidence>
<dbReference type="SUPFAM" id="SSF54285">
    <property type="entry name" value="MoaD/ThiS"/>
    <property type="match status" value="1"/>
</dbReference>
<dbReference type="STRING" id="1121419.SAMN05443529_112111"/>
<organism evidence="1 2">
    <name type="scientific">Desulfosporosinus hippei DSM 8344</name>
    <dbReference type="NCBI Taxonomy" id="1121419"/>
    <lineage>
        <taxon>Bacteria</taxon>
        <taxon>Bacillati</taxon>
        <taxon>Bacillota</taxon>
        <taxon>Clostridia</taxon>
        <taxon>Eubacteriales</taxon>
        <taxon>Desulfitobacteriaceae</taxon>
        <taxon>Desulfosporosinus</taxon>
    </lineage>
</organism>
<dbReference type="Pfam" id="PF02597">
    <property type="entry name" value="ThiS"/>
    <property type="match status" value="1"/>
</dbReference>
<accession>A0A1G8BSY6</accession>
<dbReference type="CDD" id="cd17040">
    <property type="entry name" value="Ubl_MoaD_like"/>
    <property type="match status" value="1"/>
</dbReference>
<dbReference type="OrthoDB" id="9801945at2"/>
<dbReference type="EMBL" id="FNCP01000012">
    <property type="protein sequence ID" value="SDH36194.1"/>
    <property type="molecule type" value="Genomic_DNA"/>
</dbReference>
<dbReference type="InterPro" id="IPR016155">
    <property type="entry name" value="Mopterin_synth/thiamin_S_b"/>
</dbReference>
<reference evidence="2" key="1">
    <citation type="submission" date="2016-10" db="EMBL/GenBank/DDBJ databases">
        <authorList>
            <person name="Varghese N."/>
            <person name="Submissions S."/>
        </authorList>
    </citation>
    <scope>NUCLEOTIDE SEQUENCE [LARGE SCALE GENOMIC DNA]</scope>
    <source>
        <strain evidence="2">DSM 8344</strain>
    </source>
</reference>
<dbReference type="RefSeq" id="WP_092333502.1">
    <property type="nucleotide sequence ID" value="NZ_FNCP01000012.1"/>
</dbReference>
<sequence length="74" mass="8276">MRVTVKLFATFRDGRFKVEERELQEESKVLNILEPLNIKPEEVAICLVNGRDVNAQHLLKDGDTIALFPPVGGG</sequence>
<dbReference type="Gene3D" id="3.10.20.30">
    <property type="match status" value="1"/>
</dbReference>
<dbReference type="InterPro" id="IPR003749">
    <property type="entry name" value="ThiS/MoaD-like"/>
</dbReference>
<dbReference type="AlphaFoldDB" id="A0A1G8BSY6"/>
<gene>
    <name evidence="1" type="ORF">SAMN05443529_112111</name>
</gene>
<name>A0A1G8BSY6_9FIRM</name>